<dbReference type="Proteomes" id="UP000011704">
    <property type="component" value="Unassembled WGS sequence"/>
</dbReference>
<name>M1YH73_NITG3</name>
<dbReference type="SUPFAM" id="SSF56235">
    <property type="entry name" value="N-terminal nucleophile aminohydrolases (Ntn hydrolases)"/>
    <property type="match status" value="1"/>
</dbReference>
<proteinExistence type="inferred from homology"/>
<dbReference type="CDD" id="cd01991">
    <property type="entry name" value="Asn_synthase_B_C"/>
    <property type="match status" value="1"/>
</dbReference>
<accession>M1YH73</accession>
<evidence type="ECO:0000256" key="9">
    <source>
        <dbReference type="PIRSR" id="PIRSR001589-2"/>
    </source>
</evidence>
<evidence type="ECO:0000256" key="6">
    <source>
        <dbReference type="ARBA" id="ARBA00022962"/>
    </source>
</evidence>
<comment type="caution">
    <text evidence="12">The sequence shown here is derived from an EMBL/GenBank/DDBJ whole genome shotgun (WGS) entry which is preliminary data.</text>
</comment>
<evidence type="ECO:0000256" key="4">
    <source>
        <dbReference type="ARBA" id="ARBA00022741"/>
    </source>
</evidence>
<keyword evidence="6 8" id="KW-0315">Glutamine amidotransferase</keyword>
<evidence type="ECO:0000256" key="5">
    <source>
        <dbReference type="ARBA" id="ARBA00022840"/>
    </source>
</evidence>
<keyword evidence="13" id="KW-1185">Reference proteome</keyword>
<dbReference type="GO" id="GO:0004066">
    <property type="term" value="F:asparagine synthase (glutamine-hydrolyzing) activity"/>
    <property type="evidence" value="ECO:0007669"/>
    <property type="project" value="UniProtKB-EC"/>
</dbReference>
<dbReference type="NCBIfam" id="TIGR01536">
    <property type="entry name" value="asn_synth_AEB"/>
    <property type="match status" value="1"/>
</dbReference>
<evidence type="ECO:0000313" key="12">
    <source>
        <dbReference type="EMBL" id="CCQ89809.1"/>
    </source>
</evidence>
<dbReference type="PIRSF" id="PIRSF001589">
    <property type="entry name" value="Asn_synthetase_glu-h"/>
    <property type="match status" value="1"/>
</dbReference>
<dbReference type="AlphaFoldDB" id="M1YH73"/>
<dbReference type="Pfam" id="PF00733">
    <property type="entry name" value="Asn_synthase"/>
    <property type="match status" value="1"/>
</dbReference>
<evidence type="ECO:0000256" key="10">
    <source>
        <dbReference type="PIRSR" id="PIRSR001589-3"/>
    </source>
</evidence>
<dbReference type="InterPro" id="IPR029055">
    <property type="entry name" value="Ntn_hydrolases_N"/>
</dbReference>
<evidence type="ECO:0000259" key="11">
    <source>
        <dbReference type="PROSITE" id="PS51278"/>
    </source>
</evidence>
<comment type="similarity">
    <text evidence="2">Belongs to the asparagine synthetase family.</text>
</comment>
<dbReference type="CDD" id="cd00712">
    <property type="entry name" value="AsnB"/>
    <property type="match status" value="1"/>
</dbReference>
<evidence type="ECO:0000313" key="13">
    <source>
        <dbReference type="Proteomes" id="UP000011704"/>
    </source>
</evidence>
<dbReference type="OrthoDB" id="9763290at2"/>
<dbReference type="PANTHER" id="PTHR43284">
    <property type="entry name" value="ASPARAGINE SYNTHETASE (GLUTAMINE-HYDROLYZING)"/>
    <property type="match status" value="1"/>
</dbReference>
<feature type="active site" description="For GATase activity" evidence="8">
    <location>
        <position position="2"/>
    </location>
</feature>
<keyword evidence="8" id="KW-0028">Amino-acid biosynthesis</keyword>
<dbReference type="GO" id="GO:0005829">
    <property type="term" value="C:cytosol"/>
    <property type="evidence" value="ECO:0007669"/>
    <property type="project" value="TreeGrafter"/>
</dbReference>
<dbReference type="GO" id="GO:0005524">
    <property type="term" value="F:ATP binding"/>
    <property type="evidence" value="ECO:0007669"/>
    <property type="project" value="UniProtKB-KW"/>
</dbReference>
<feature type="domain" description="Glutamine amidotransferase type-2" evidence="11">
    <location>
        <begin position="2"/>
        <end position="210"/>
    </location>
</feature>
<evidence type="ECO:0000256" key="8">
    <source>
        <dbReference type="PIRSR" id="PIRSR001589-1"/>
    </source>
</evidence>
<dbReference type="InterPro" id="IPR006426">
    <property type="entry name" value="Asn_synth_AEB"/>
</dbReference>
<comment type="pathway">
    <text evidence="1">Amino-acid biosynthesis; L-asparagine biosynthesis; L-asparagine from L-aspartate (L-Gln route): step 1/1.</text>
</comment>
<keyword evidence="8" id="KW-0061">Asparagine biosynthesis</keyword>
<feature type="binding site" evidence="9">
    <location>
        <position position="97"/>
    </location>
    <ligand>
        <name>L-glutamine</name>
        <dbReference type="ChEBI" id="CHEBI:58359"/>
    </ligand>
</feature>
<dbReference type="HOGENOM" id="CLU_014658_3_1_0"/>
<gene>
    <name evidence="12" type="ORF">NITGR_170066</name>
</gene>
<evidence type="ECO:0000256" key="7">
    <source>
        <dbReference type="ARBA" id="ARBA00048741"/>
    </source>
</evidence>
<reference evidence="12 13" key="1">
    <citation type="journal article" date="2013" name="Front. Microbiol.">
        <title>The genome of Nitrospina gracilis illuminates the metabolism and evolution of the major marine nitrite oxidizer.</title>
        <authorList>
            <person name="Luecker S."/>
            <person name="Nowka B."/>
            <person name="Rattei T."/>
            <person name="Spieck E."/>
            <person name="and Daims H."/>
        </authorList>
    </citation>
    <scope>NUCLEOTIDE SEQUENCE [LARGE SCALE GENOMIC DNA]</scope>
    <source>
        <strain evidence="12 13">3/211</strain>
    </source>
</reference>
<evidence type="ECO:0000256" key="1">
    <source>
        <dbReference type="ARBA" id="ARBA00005187"/>
    </source>
</evidence>
<protein>
    <recommendedName>
        <fullName evidence="3">asparagine synthase (glutamine-hydrolyzing)</fullName>
        <ecNumber evidence="3">6.3.5.4</ecNumber>
    </recommendedName>
</protein>
<dbReference type="PROSITE" id="PS51278">
    <property type="entry name" value="GATASE_TYPE_2"/>
    <property type="match status" value="1"/>
</dbReference>
<sequence>MCGLAGTIGTSNPDPKLVEKMVETIMYRGPDEWGVKRHGPAVLGHARLAVVDPENGHQPMFNTDGTVGVVFNGEIYNHVALREELKKKGYVFKSRCDTEVLVHLWREEGEAMLQRLIGMFVFFLWDEKEQRGVLVRDHTGIKPCYVMEHDGGWAFCSEIKGLLALPGAKKEINYNGLVRMFALNYCPPPDTCFKNIHHLEPGTYWRFDSELKITKHRYWEWPFFDERHTPDFDEFGALLRDAVRMQKDFDVKGGLYLSGGIDSSVVAKYLAEQWPGRLEAIGLDFPVEGFSEYAYSRLVADQLGLGLKPAMIDHTLIPELAEKVIYHTDQPHGDFSFFLFYLLASKAHGEDKIVMFTGDGPDETLFGFNHNVEFFQNTTRTNFALRAYYNVICYMDDHLRKRLLRDTVHKHTQDPFDYFEKSIEPWRDLQPIEQIIAYECTQLMPGNNLVKGDRMGACWSTEGRSPFMDHRVIELFTRLPVTEKIYRGIGKSYLKKHAAEVFSREFVYGKKRMPTTPIGNWLQDPLYNWARDLLAGTNDDLINTQEAVKLLDEHKAGKANHTRPLRTLLMTALWLKTFF</sequence>
<evidence type="ECO:0000256" key="2">
    <source>
        <dbReference type="ARBA" id="ARBA00005752"/>
    </source>
</evidence>
<dbReference type="InterPro" id="IPR033738">
    <property type="entry name" value="AsnB_N"/>
</dbReference>
<comment type="catalytic activity">
    <reaction evidence="7">
        <text>L-aspartate + L-glutamine + ATP + H2O = L-asparagine + L-glutamate + AMP + diphosphate + H(+)</text>
        <dbReference type="Rhea" id="RHEA:12228"/>
        <dbReference type="ChEBI" id="CHEBI:15377"/>
        <dbReference type="ChEBI" id="CHEBI:15378"/>
        <dbReference type="ChEBI" id="CHEBI:29985"/>
        <dbReference type="ChEBI" id="CHEBI:29991"/>
        <dbReference type="ChEBI" id="CHEBI:30616"/>
        <dbReference type="ChEBI" id="CHEBI:33019"/>
        <dbReference type="ChEBI" id="CHEBI:58048"/>
        <dbReference type="ChEBI" id="CHEBI:58359"/>
        <dbReference type="ChEBI" id="CHEBI:456215"/>
        <dbReference type="EC" id="6.3.5.4"/>
    </reaction>
</comment>
<dbReference type="EMBL" id="CAQJ01000019">
    <property type="protein sequence ID" value="CCQ89809.1"/>
    <property type="molecule type" value="Genomic_DNA"/>
</dbReference>
<dbReference type="InterPro" id="IPR017932">
    <property type="entry name" value="GATase_2_dom"/>
</dbReference>
<dbReference type="InParanoid" id="M1YH73"/>
<dbReference type="InterPro" id="IPR051786">
    <property type="entry name" value="ASN_synthetase/amidase"/>
</dbReference>
<dbReference type="GO" id="GO:0006529">
    <property type="term" value="P:asparagine biosynthetic process"/>
    <property type="evidence" value="ECO:0007669"/>
    <property type="project" value="UniProtKB-KW"/>
</dbReference>
<dbReference type="Gene3D" id="3.40.50.620">
    <property type="entry name" value="HUPs"/>
    <property type="match status" value="1"/>
</dbReference>
<dbReference type="STRING" id="1266370.NITGR_170066"/>
<keyword evidence="4 9" id="KW-0547">Nucleotide-binding</keyword>
<feature type="site" description="Important for beta-aspartyl-AMP intermediate formation" evidence="10">
    <location>
        <position position="359"/>
    </location>
</feature>
<evidence type="ECO:0000256" key="3">
    <source>
        <dbReference type="ARBA" id="ARBA00012737"/>
    </source>
</evidence>
<dbReference type="InterPro" id="IPR014729">
    <property type="entry name" value="Rossmann-like_a/b/a_fold"/>
</dbReference>
<dbReference type="Pfam" id="PF13537">
    <property type="entry name" value="GATase_7"/>
    <property type="match status" value="1"/>
</dbReference>
<dbReference type="Gene3D" id="3.60.20.10">
    <property type="entry name" value="Glutamine Phosphoribosylpyrophosphate, subunit 1, domain 1"/>
    <property type="match status" value="1"/>
</dbReference>
<dbReference type="SUPFAM" id="SSF52402">
    <property type="entry name" value="Adenine nucleotide alpha hydrolases-like"/>
    <property type="match status" value="1"/>
</dbReference>
<keyword evidence="5 9" id="KW-0067">ATP-binding</keyword>
<dbReference type="InterPro" id="IPR001962">
    <property type="entry name" value="Asn_synthase"/>
</dbReference>
<dbReference type="RefSeq" id="WP_005006613.1">
    <property type="nucleotide sequence ID" value="NZ_HG422173.1"/>
</dbReference>
<dbReference type="EC" id="6.3.5.4" evidence="3"/>
<dbReference type="PANTHER" id="PTHR43284:SF1">
    <property type="entry name" value="ASPARAGINE SYNTHETASE"/>
    <property type="match status" value="1"/>
</dbReference>
<organism evidence="12 13">
    <name type="scientific">Nitrospina gracilis (strain 3/211)</name>
    <dbReference type="NCBI Taxonomy" id="1266370"/>
    <lineage>
        <taxon>Bacteria</taxon>
        <taxon>Pseudomonadati</taxon>
        <taxon>Nitrospinota/Tectimicrobiota group</taxon>
        <taxon>Nitrospinota</taxon>
        <taxon>Nitrospinia</taxon>
        <taxon>Nitrospinales</taxon>
        <taxon>Nitrospinaceae</taxon>
        <taxon>Nitrospina</taxon>
    </lineage>
</organism>